<evidence type="ECO:0000313" key="3">
    <source>
        <dbReference type="Proteomes" id="UP001501411"/>
    </source>
</evidence>
<keyword evidence="1" id="KW-1133">Transmembrane helix</keyword>
<protein>
    <recommendedName>
        <fullName evidence="4">Outer membrane beta-barrel protein</fullName>
    </recommendedName>
</protein>
<evidence type="ECO:0000256" key="1">
    <source>
        <dbReference type="SAM" id="Phobius"/>
    </source>
</evidence>
<evidence type="ECO:0008006" key="4">
    <source>
        <dbReference type="Google" id="ProtNLM"/>
    </source>
</evidence>
<comment type="caution">
    <text evidence="2">The sequence shown here is derived from an EMBL/GenBank/DDBJ whole genome shotgun (WGS) entry which is preliminary data.</text>
</comment>
<reference evidence="3" key="1">
    <citation type="journal article" date="2019" name="Int. J. Syst. Evol. Microbiol.">
        <title>The Global Catalogue of Microorganisms (GCM) 10K type strain sequencing project: providing services to taxonomists for standard genome sequencing and annotation.</title>
        <authorList>
            <consortium name="The Broad Institute Genomics Platform"/>
            <consortium name="The Broad Institute Genome Sequencing Center for Infectious Disease"/>
            <person name="Wu L."/>
            <person name="Ma J."/>
        </authorList>
    </citation>
    <scope>NUCLEOTIDE SEQUENCE [LARGE SCALE GENOMIC DNA]</scope>
    <source>
        <strain evidence="3">JCM 18200</strain>
    </source>
</reference>
<name>A0ABP9CHB1_9SPHI</name>
<gene>
    <name evidence="2" type="ORF">GCM10023231_41510</name>
</gene>
<dbReference type="Proteomes" id="UP001501411">
    <property type="component" value="Unassembled WGS sequence"/>
</dbReference>
<feature type="transmembrane region" description="Helical" evidence="1">
    <location>
        <begin position="21"/>
        <end position="40"/>
    </location>
</feature>
<dbReference type="EMBL" id="BAABIQ010000044">
    <property type="protein sequence ID" value="GAA4807946.1"/>
    <property type="molecule type" value="Genomic_DNA"/>
</dbReference>
<evidence type="ECO:0000313" key="2">
    <source>
        <dbReference type="EMBL" id="GAA4807946.1"/>
    </source>
</evidence>
<sequence length="203" mass="22108">MKAQEQMNNFYPLNLLNIMKTISKITSIIVTILAIFTYTANAQEDRGGFRLSVGPEVGLPIGNFGDFYDWNLGGSIQGELPILNNDLYVTLNAGFNNFFAKDIKGVSGEDLQLIPVKAGLKYFVVNNFYVQGEAGASFVTNKDDVGATKSAAFIYAPQIGYLFPLGGKNYLDAGVRFEGNSKFVDGGSSNNFFGLRIAYSFGL</sequence>
<organism evidence="2 3">
    <name type="scientific">Olivibacter ginsenosidimutans</name>
    <dbReference type="NCBI Taxonomy" id="1176537"/>
    <lineage>
        <taxon>Bacteria</taxon>
        <taxon>Pseudomonadati</taxon>
        <taxon>Bacteroidota</taxon>
        <taxon>Sphingobacteriia</taxon>
        <taxon>Sphingobacteriales</taxon>
        <taxon>Sphingobacteriaceae</taxon>
        <taxon>Olivibacter</taxon>
    </lineage>
</organism>
<accession>A0ABP9CHB1</accession>
<keyword evidence="3" id="KW-1185">Reference proteome</keyword>
<keyword evidence="1" id="KW-0812">Transmembrane</keyword>
<proteinExistence type="predicted"/>
<keyword evidence="1" id="KW-0472">Membrane</keyword>